<organism evidence="2 3">
    <name type="scientific">Candidatus Accumulibacter phosphatis</name>
    <dbReference type="NCBI Taxonomy" id="327160"/>
    <lineage>
        <taxon>Bacteria</taxon>
        <taxon>Pseudomonadati</taxon>
        <taxon>Pseudomonadota</taxon>
        <taxon>Betaproteobacteria</taxon>
        <taxon>Candidatus Accumulibacter</taxon>
    </lineage>
</organism>
<evidence type="ECO:0000313" key="2">
    <source>
        <dbReference type="EMBL" id="KFB72998.1"/>
    </source>
</evidence>
<dbReference type="EMBL" id="JDVG02000302">
    <property type="protein sequence ID" value="KFB72998.1"/>
    <property type="molecule type" value="Genomic_DNA"/>
</dbReference>
<proteinExistence type="predicted"/>
<comment type="caution">
    <text evidence="2">The sequence shown here is derived from an EMBL/GenBank/DDBJ whole genome shotgun (WGS) entry which is preliminary data.</text>
</comment>
<sequence length="112" mass="11613">MVAPAPKTTPAGLMKKKAGAEPAAAVSRSVPLICESDPPVTRLITLASAAVLVVKSAVWPVSILNFAKLWKRLLPTTEPRVCGMTKRPAPAFAPAIVCRAPTLPSVAIPAPP</sequence>
<dbReference type="AlphaFoldDB" id="A0A080LWD4"/>
<name>A0A080LWD4_9PROT</name>
<accession>A0A080LWD4</accession>
<protein>
    <submittedName>
        <fullName evidence="2">Uncharacterized protein</fullName>
    </submittedName>
</protein>
<evidence type="ECO:0000256" key="1">
    <source>
        <dbReference type="SAM" id="MobiDB-lite"/>
    </source>
</evidence>
<reference evidence="2 3" key="1">
    <citation type="submission" date="2014-02" db="EMBL/GenBank/DDBJ databases">
        <title>Expanding our view of genomic diversity in Candidatus Accumulibacter clades.</title>
        <authorList>
            <person name="Skennerton C.T."/>
            <person name="Barr J.J."/>
            <person name="Slater F.R."/>
            <person name="Bond P.L."/>
            <person name="Tyson G.W."/>
        </authorList>
    </citation>
    <scope>NUCLEOTIDE SEQUENCE [LARGE SCALE GENOMIC DNA]</scope>
    <source>
        <strain evidence="3">BA-91</strain>
    </source>
</reference>
<feature type="region of interest" description="Disordered" evidence="1">
    <location>
        <begin position="1"/>
        <end position="21"/>
    </location>
</feature>
<dbReference type="Proteomes" id="UP000020077">
    <property type="component" value="Unassembled WGS sequence"/>
</dbReference>
<evidence type="ECO:0000313" key="3">
    <source>
        <dbReference type="Proteomes" id="UP000020077"/>
    </source>
</evidence>
<gene>
    <name evidence="2" type="ORF">AW09_001783</name>
</gene>